<dbReference type="Proteomes" id="UP000247973">
    <property type="component" value="Unassembled WGS sequence"/>
</dbReference>
<dbReference type="InterPro" id="IPR014922">
    <property type="entry name" value="YdhG-like"/>
</dbReference>
<reference evidence="2 3" key="1">
    <citation type="submission" date="2018-03" db="EMBL/GenBank/DDBJ databases">
        <title>Genomic Encyclopedia of Archaeal and Bacterial Type Strains, Phase II (KMG-II): from individual species to whole genera.</title>
        <authorList>
            <person name="Goeker M."/>
        </authorList>
    </citation>
    <scope>NUCLEOTIDE SEQUENCE [LARGE SCALE GENOMIC DNA]</scope>
    <source>
        <strain evidence="2 3">DSM 100214</strain>
    </source>
</reference>
<dbReference type="AlphaFoldDB" id="A0A2V3PP49"/>
<dbReference type="EMBL" id="QICL01000011">
    <property type="protein sequence ID" value="PXV64064.1"/>
    <property type="molecule type" value="Genomic_DNA"/>
</dbReference>
<dbReference type="Gene3D" id="3.90.1150.200">
    <property type="match status" value="1"/>
</dbReference>
<dbReference type="SUPFAM" id="SSF159888">
    <property type="entry name" value="YdhG-like"/>
    <property type="match status" value="1"/>
</dbReference>
<name>A0A2V3PP49_9BACT</name>
<accession>A0A2V3PP49</accession>
<evidence type="ECO:0000313" key="3">
    <source>
        <dbReference type="Proteomes" id="UP000247973"/>
    </source>
</evidence>
<dbReference type="Pfam" id="PF08818">
    <property type="entry name" value="DUF1801"/>
    <property type="match status" value="1"/>
</dbReference>
<comment type="caution">
    <text evidence="2">The sequence shown here is derived from an EMBL/GenBank/DDBJ whole genome shotgun (WGS) entry which is preliminary data.</text>
</comment>
<proteinExistence type="predicted"/>
<keyword evidence="3" id="KW-1185">Reference proteome</keyword>
<evidence type="ECO:0000259" key="1">
    <source>
        <dbReference type="Pfam" id="PF08818"/>
    </source>
</evidence>
<dbReference type="RefSeq" id="WP_110310628.1">
    <property type="nucleotide sequence ID" value="NZ_QICL01000011.1"/>
</dbReference>
<organism evidence="2 3">
    <name type="scientific">Dysgonomonas alginatilytica</name>
    <dbReference type="NCBI Taxonomy" id="1605892"/>
    <lineage>
        <taxon>Bacteria</taxon>
        <taxon>Pseudomonadati</taxon>
        <taxon>Bacteroidota</taxon>
        <taxon>Bacteroidia</taxon>
        <taxon>Bacteroidales</taxon>
        <taxon>Dysgonomonadaceae</taxon>
        <taxon>Dysgonomonas</taxon>
    </lineage>
</organism>
<gene>
    <name evidence="2" type="ORF">CLV62_11121</name>
</gene>
<sequence>MKSETNIPKPTTVDEYIAAASPSVKEYLVQLRNIIKQTVPQAEESISYEMPAYKLNGILIYFGGFAKHVSLFPGSEAIEVFKDELTDYKTSKGTIRFSPDKPIPITLIKKIIKFREKENLEKNKRKNQKNS</sequence>
<feature type="domain" description="YdhG-like" evidence="1">
    <location>
        <begin position="25"/>
        <end position="114"/>
    </location>
</feature>
<protein>
    <submittedName>
        <fullName evidence="2">Uncharacterized protein YdhG (YjbR/CyaY superfamily)</fullName>
    </submittedName>
</protein>
<evidence type="ECO:0000313" key="2">
    <source>
        <dbReference type="EMBL" id="PXV64064.1"/>
    </source>
</evidence>
<dbReference type="OrthoDB" id="115213at2"/>